<dbReference type="EMBL" id="MGDD01000211">
    <property type="protein sequence ID" value="OGL44698.1"/>
    <property type="molecule type" value="Genomic_DNA"/>
</dbReference>
<dbReference type="InterPro" id="IPR051920">
    <property type="entry name" value="MPT_Adenylyltrnsfr/MoaC-Rel"/>
</dbReference>
<evidence type="ECO:0000313" key="6">
    <source>
        <dbReference type="Proteomes" id="UP000179266"/>
    </source>
</evidence>
<dbReference type="CDD" id="cd00886">
    <property type="entry name" value="MogA_MoaB"/>
    <property type="match status" value="1"/>
</dbReference>
<evidence type="ECO:0000259" key="4">
    <source>
        <dbReference type="SMART" id="SM00852"/>
    </source>
</evidence>
<dbReference type="InterPro" id="IPR001453">
    <property type="entry name" value="MoaB/Mog_dom"/>
</dbReference>
<dbReference type="InterPro" id="IPR036425">
    <property type="entry name" value="MoaB/Mog-like_dom_sf"/>
</dbReference>
<feature type="compositionally biased region" description="Basic residues" evidence="3">
    <location>
        <begin position="168"/>
        <end position="177"/>
    </location>
</feature>
<name>A0A1F7RUD6_9BACT</name>
<dbReference type="InterPro" id="IPR008284">
    <property type="entry name" value="MoCF_biosynth_CS"/>
</dbReference>
<sequence>MKIIAVILTISDRRFQGKELDIGGDLLQKLLEDSGIAIKQRRVVPDEFELIADELRWFSDNAQADLVITTGGTGFTQRDITPEATLSVIERLTPGIDEALRAKSIEITPYAMLSRSVSGIRKETLIINLPGNPKAVREHMEVLIPVLPHAIQMLKGINTDHHEMPKKNNFKKDKRNP</sequence>
<dbReference type="GO" id="GO:0006777">
    <property type="term" value="P:Mo-molybdopterin cofactor biosynthetic process"/>
    <property type="evidence" value="ECO:0007669"/>
    <property type="project" value="UniProtKB-KW"/>
</dbReference>
<protein>
    <recommendedName>
        <fullName evidence="4">MoaB/Mog domain-containing protein</fullName>
    </recommendedName>
</protein>
<dbReference type="Pfam" id="PF00994">
    <property type="entry name" value="MoCF_biosynth"/>
    <property type="match status" value="1"/>
</dbReference>
<dbReference type="PANTHER" id="PTHR43764">
    <property type="entry name" value="MOLYBDENUM COFACTOR BIOSYNTHESIS"/>
    <property type="match status" value="1"/>
</dbReference>
<proteinExistence type="predicted"/>
<accession>A0A1F7RUD6</accession>
<dbReference type="PROSITE" id="PS01078">
    <property type="entry name" value="MOCF_BIOSYNTHESIS_1"/>
    <property type="match status" value="1"/>
</dbReference>
<gene>
    <name evidence="5" type="ORF">A2161_14730</name>
</gene>
<evidence type="ECO:0000256" key="1">
    <source>
        <dbReference type="ARBA" id="ARBA00005046"/>
    </source>
</evidence>
<dbReference type="UniPathway" id="UPA00344"/>
<evidence type="ECO:0000256" key="3">
    <source>
        <dbReference type="SAM" id="MobiDB-lite"/>
    </source>
</evidence>
<comment type="pathway">
    <text evidence="1">Cofactor biosynthesis; molybdopterin biosynthesis.</text>
</comment>
<keyword evidence="2" id="KW-0501">Molybdenum cofactor biosynthesis</keyword>
<dbReference type="NCBIfam" id="TIGR00177">
    <property type="entry name" value="molyb_syn"/>
    <property type="match status" value="1"/>
</dbReference>
<comment type="caution">
    <text evidence="5">The sequence shown here is derived from an EMBL/GenBank/DDBJ whole genome shotgun (WGS) entry which is preliminary data.</text>
</comment>
<dbReference type="SUPFAM" id="SSF53218">
    <property type="entry name" value="Molybdenum cofactor biosynthesis proteins"/>
    <property type="match status" value="1"/>
</dbReference>
<dbReference type="PANTHER" id="PTHR43764:SF1">
    <property type="entry name" value="MOLYBDOPTERIN MOLYBDOTRANSFERASE"/>
    <property type="match status" value="1"/>
</dbReference>
<dbReference type="AlphaFoldDB" id="A0A1F7RUD6"/>
<evidence type="ECO:0000313" key="5">
    <source>
        <dbReference type="EMBL" id="OGL44698.1"/>
    </source>
</evidence>
<reference evidence="5 6" key="1">
    <citation type="journal article" date="2016" name="Nat. Commun.">
        <title>Thousands of microbial genomes shed light on interconnected biogeochemical processes in an aquifer system.</title>
        <authorList>
            <person name="Anantharaman K."/>
            <person name="Brown C.T."/>
            <person name="Hug L.A."/>
            <person name="Sharon I."/>
            <person name="Castelle C.J."/>
            <person name="Probst A.J."/>
            <person name="Thomas B.C."/>
            <person name="Singh A."/>
            <person name="Wilkins M.J."/>
            <person name="Karaoz U."/>
            <person name="Brodie E.L."/>
            <person name="Williams K.H."/>
            <person name="Hubbard S.S."/>
            <person name="Banfield J.F."/>
        </authorList>
    </citation>
    <scope>NUCLEOTIDE SEQUENCE [LARGE SCALE GENOMIC DNA]</scope>
</reference>
<dbReference type="SMART" id="SM00852">
    <property type="entry name" value="MoCF_biosynth"/>
    <property type="match status" value="1"/>
</dbReference>
<dbReference type="Proteomes" id="UP000179266">
    <property type="component" value="Unassembled WGS sequence"/>
</dbReference>
<feature type="region of interest" description="Disordered" evidence="3">
    <location>
        <begin position="158"/>
        <end position="177"/>
    </location>
</feature>
<organism evidence="5 6">
    <name type="scientific">Candidatus Schekmanbacteria bacterium RBG_13_48_7</name>
    <dbReference type="NCBI Taxonomy" id="1817878"/>
    <lineage>
        <taxon>Bacteria</taxon>
        <taxon>Candidatus Schekmaniibacteriota</taxon>
    </lineage>
</organism>
<dbReference type="Gene3D" id="3.40.980.10">
    <property type="entry name" value="MoaB/Mog-like domain"/>
    <property type="match status" value="1"/>
</dbReference>
<feature type="domain" description="MoaB/Mog" evidence="4">
    <location>
        <begin position="6"/>
        <end position="150"/>
    </location>
</feature>
<evidence type="ECO:0000256" key="2">
    <source>
        <dbReference type="ARBA" id="ARBA00023150"/>
    </source>
</evidence>